<dbReference type="InterPro" id="IPR008395">
    <property type="entry name" value="Agenet-like_dom"/>
</dbReference>
<feature type="compositionally biased region" description="Basic residues" evidence="3">
    <location>
        <begin position="325"/>
        <end position="343"/>
    </location>
</feature>
<feature type="compositionally biased region" description="Basic and acidic residues" evidence="3">
    <location>
        <begin position="350"/>
        <end position="361"/>
    </location>
</feature>
<dbReference type="PANTHER" id="PTHR31917">
    <property type="entry name" value="AGENET DOMAIN-CONTAINING PROTEIN-RELATED"/>
    <property type="match status" value="1"/>
</dbReference>
<dbReference type="InterPro" id="IPR014002">
    <property type="entry name" value="Agenet_dom_plant"/>
</dbReference>
<reference evidence="5" key="1">
    <citation type="submission" date="2022-02" db="EMBL/GenBank/DDBJ databases">
        <authorList>
            <person name="Henning P.M."/>
            <person name="McCubbin A.G."/>
            <person name="Shore J.S."/>
        </authorList>
    </citation>
    <scope>NUCLEOTIDE SEQUENCE</scope>
    <source>
        <strain evidence="5">F60SS</strain>
        <tissue evidence="5">Leaves</tissue>
    </source>
</reference>
<dbReference type="EMBL" id="JAKUCV010001973">
    <property type="protein sequence ID" value="KAJ4844348.1"/>
    <property type="molecule type" value="Genomic_DNA"/>
</dbReference>
<keyword evidence="1" id="KW-0813">Transport</keyword>
<evidence type="ECO:0000256" key="1">
    <source>
        <dbReference type="ARBA" id="ARBA00022448"/>
    </source>
</evidence>
<feature type="compositionally biased region" description="Basic and acidic residues" evidence="3">
    <location>
        <begin position="465"/>
        <end position="475"/>
    </location>
</feature>
<feature type="region of interest" description="Disordered" evidence="3">
    <location>
        <begin position="451"/>
        <end position="481"/>
    </location>
</feature>
<proteinExistence type="predicted"/>
<dbReference type="InterPro" id="IPR007930">
    <property type="entry name" value="DUF724"/>
</dbReference>
<evidence type="ECO:0000313" key="6">
    <source>
        <dbReference type="Proteomes" id="UP001141552"/>
    </source>
</evidence>
<evidence type="ECO:0000313" key="5">
    <source>
        <dbReference type="EMBL" id="KAJ4844348.1"/>
    </source>
</evidence>
<feature type="domain" description="Agenet" evidence="4">
    <location>
        <begin position="75"/>
        <end position="139"/>
    </location>
</feature>
<feature type="domain" description="Agenet" evidence="4">
    <location>
        <begin position="1"/>
        <end position="72"/>
    </location>
</feature>
<evidence type="ECO:0000256" key="2">
    <source>
        <dbReference type="ARBA" id="ARBA00022604"/>
    </source>
</evidence>
<dbReference type="CDD" id="cd20406">
    <property type="entry name" value="Tudor_Agenet_AtDUF_rpt2_4"/>
    <property type="match status" value="2"/>
</dbReference>
<feature type="domain" description="Agenet" evidence="4">
    <location>
        <begin position="154"/>
        <end position="221"/>
    </location>
</feature>
<dbReference type="CDD" id="cd20405">
    <property type="entry name" value="Tudor_Agenet_AtDUF_rpt1_3"/>
    <property type="match status" value="1"/>
</dbReference>
<organism evidence="5 6">
    <name type="scientific">Turnera subulata</name>
    <dbReference type="NCBI Taxonomy" id="218843"/>
    <lineage>
        <taxon>Eukaryota</taxon>
        <taxon>Viridiplantae</taxon>
        <taxon>Streptophyta</taxon>
        <taxon>Embryophyta</taxon>
        <taxon>Tracheophyta</taxon>
        <taxon>Spermatophyta</taxon>
        <taxon>Magnoliopsida</taxon>
        <taxon>eudicotyledons</taxon>
        <taxon>Gunneridae</taxon>
        <taxon>Pentapetalae</taxon>
        <taxon>rosids</taxon>
        <taxon>fabids</taxon>
        <taxon>Malpighiales</taxon>
        <taxon>Passifloraceae</taxon>
        <taxon>Turnera</taxon>
    </lineage>
</organism>
<protein>
    <recommendedName>
        <fullName evidence="4">Agenet domain-containing protein</fullName>
    </recommendedName>
</protein>
<sequence>MFSVGSLVEVTFEEDGLKGAWFAGKVIQSSSSRQRDTHYLVIFESLLQNNGKKPLREYFSGSYMRPSPPPLPNDQGFEVSDVVEAYYQDGWWKGVIHQVNVLEENQDQSSKTYTVYFEMPPHNITFSTKDLRHHQDWMHGRWVPSPKQKRMKGLQLSSGMLVEAKIDSKDSADVWYPGVIVEEVGFSSFMVKCNKLGNNDGALSMLTVDSSHIRPPPPNSEVNDFRVLDPVDALYNSGWRRGFISRVLSEERYIVRLKKLKDEKEFCRSKLRPHMPFVNGAWFREVKDLPVLASSEVKSKHASGSASSSKVEVIGEKSNGGTNRSAKKTPRSNFRKSRRHLATRRCGGSDSEKVKQRAEKKAKLRASDCMATLSSPWQNITGENLTNPSNFQASEVPLVQIETTNQEATATSTPLAKCSTNPLVYNQPSAEYNSFFRGNDMVNLQGEDELNWPQEGGEQQGAGRGDCEMNVEERSSNGVEPSAGIDVVLAGEQPNHVRHDGREKDAEGSAVEVAERNVPVGSEPTDEGQSVAEAFVCELTVNGQTTEEDELHTDENQNIAGDGACEMNIDVLPSKDGELPMMARLEPTAEEHNTAGDKSTEMDVNDLATKEAQTPTAVRLASAGHNLDPTTVNQLSSGRYRQVEKAITSSVINISDGEQVESSGLPFVKSSPMWNHLESLEVFQLMPQNPHFSPLVKCKEFDREGLAIGHTARFASLVERALKLQVDDPRSIFSDLLEALSSIGMFGFDVRAIEDRVKKLLSKKDGREKLQDEARNACAQIAEIKEGKLTVEDGIRANALEKSKLREEITAMTLSINILSKKIGELDDKRRQEETVVERMDCEITSLQQNVNAINASILEAENQFEALASW</sequence>
<dbReference type="AlphaFoldDB" id="A0A9Q0JJS5"/>
<keyword evidence="2" id="KW-0341">Growth regulation</keyword>
<accession>A0A9Q0JJS5</accession>
<dbReference type="OrthoDB" id="1154930at2759"/>
<feature type="region of interest" description="Disordered" evidence="3">
    <location>
        <begin position="295"/>
        <end position="361"/>
    </location>
</feature>
<dbReference type="SMART" id="SM00743">
    <property type="entry name" value="Agenet"/>
    <property type="match status" value="4"/>
</dbReference>
<comment type="caution">
    <text evidence="5">The sequence shown here is derived from an EMBL/GenBank/DDBJ whole genome shotgun (WGS) entry which is preliminary data.</text>
</comment>
<dbReference type="Pfam" id="PF05641">
    <property type="entry name" value="Agenet"/>
    <property type="match status" value="2"/>
</dbReference>
<evidence type="ECO:0000259" key="4">
    <source>
        <dbReference type="SMART" id="SM00743"/>
    </source>
</evidence>
<feature type="domain" description="Agenet" evidence="4">
    <location>
        <begin position="223"/>
        <end position="279"/>
    </location>
</feature>
<evidence type="ECO:0000256" key="3">
    <source>
        <dbReference type="SAM" id="MobiDB-lite"/>
    </source>
</evidence>
<dbReference type="PANTHER" id="PTHR31917:SF153">
    <property type="entry name" value="DUF724 DOMAIN-CONTAINING PROTEIN 3-RELATED"/>
    <property type="match status" value="1"/>
</dbReference>
<gene>
    <name evidence="5" type="ORF">Tsubulata_025249</name>
</gene>
<dbReference type="Pfam" id="PF05266">
    <property type="entry name" value="DUF724"/>
    <property type="match status" value="1"/>
</dbReference>
<keyword evidence="6" id="KW-1185">Reference proteome</keyword>
<name>A0A9Q0JJS5_9ROSI</name>
<reference evidence="5" key="2">
    <citation type="journal article" date="2023" name="Plants (Basel)">
        <title>Annotation of the Turnera subulata (Passifloraceae) Draft Genome Reveals the S-Locus Evolved after the Divergence of Turneroideae from Passifloroideae in a Stepwise Manner.</title>
        <authorList>
            <person name="Henning P.M."/>
            <person name="Roalson E.H."/>
            <person name="Mir W."/>
            <person name="McCubbin A.G."/>
            <person name="Shore J.S."/>
        </authorList>
    </citation>
    <scope>NUCLEOTIDE SEQUENCE</scope>
    <source>
        <strain evidence="5">F60SS</strain>
    </source>
</reference>
<dbReference type="Proteomes" id="UP001141552">
    <property type="component" value="Unassembled WGS sequence"/>
</dbReference>